<evidence type="ECO:0008006" key="3">
    <source>
        <dbReference type="Google" id="ProtNLM"/>
    </source>
</evidence>
<dbReference type="OrthoDB" id="443402at2759"/>
<dbReference type="EMBL" id="ML978205">
    <property type="protein sequence ID" value="KAF2029097.1"/>
    <property type="molecule type" value="Genomic_DNA"/>
</dbReference>
<accession>A0A9P4H7R8</accession>
<sequence>MEAVTAFGLAASVLQVIGFASQLLSAGSQIYQAGSTLRNSELEVVLQDLTVLNKRLKSWARPDSTALGPLAEDGQNLEALALESEKIAEELTTTLRAWRLQAGATRFQSLLQALLLHGKEDVIKQQQISDSLASKRHNELVNIVKSSGARNATVSDMLKDIKAHLHFRQLDDRYNDIFQAHAGTFQWAFQEDDTSTSDWSNLYK</sequence>
<dbReference type="AlphaFoldDB" id="A0A9P4H7R8"/>
<keyword evidence="2" id="KW-1185">Reference proteome</keyword>
<dbReference type="Proteomes" id="UP000799777">
    <property type="component" value="Unassembled WGS sequence"/>
</dbReference>
<organism evidence="1 2">
    <name type="scientific">Setomelanomma holmii</name>
    <dbReference type="NCBI Taxonomy" id="210430"/>
    <lineage>
        <taxon>Eukaryota</taxon>
        <taxon>Fungi</taxon>
        <taxon>Dikarya</taxon>
        <taxon>Ascomycota</taxon>
        <taxon>Pezizomycotina</taxon>
        <taxon>Dothideomycetes</taxon>
        <taxon>Pleosporomycetidae</taxon>
        <taxon>Pleosporales</taxon>
        <taxon>Pleosporineae</taxon>
        <taxon>Phaeosphaeriaceae</taxon>
        <taxon>Setomelanomma</taxon>
    </lineage>
</organism>
<gene>
    <name evidence="1" type="ORF">EK21DRAFT_113317</name>
</gene>
<reference evidence="1" key="1">
    <citation type="journal article" date="2020" name="Stud. Mycol.">
        <title>101 Dothideomycetes genomes: a test case for predicting lifestyles and emergence of pathogens.</title>
        <authorList>
            <person name="Haridas S."/>
            <person name="Albert R."/>
            <person name="Binder M."/>
            <person name="Bloem J."/>
            <person name="Labutti K."/>
            <person name="Salamov A."/>
            <person name="Andreopoulos B."/>
            <person name="Baker S."/>
            <person name="Barry K."/>
            <person name="Bills G."/>
            <person name="Bluhm B."/>
            <person name="Cannon C."/>
            <person name="Castanera R."/>
            <person name="Culley D."/>
            <person name="Daum C."/>
            <person name="Ezra D."/>
            <person name="Gonzalez J."/>
            <person name="Henrissat B."/>
            <person name="Kuo A."/>
            <person name="Liang C."/>
            <person name="Lipzen A."/>
            <person name="Lutzoni F."/>
            <person name="Magnuson J."/>
            <person name="Mondo S."/>
            <person name="Nolan M."/>
            <person name="Ohm R."/>
            <person name="Pangilinan J."/>
            <person name="Park H.-J."/>
            <person name="Ramirez L."/>
            <person name="Alfaro M."/>
            <person name="Sun H."/>
            <person name="Tritt A."/>
            <person name="Yoshinaga Y."/>
            <person name="Zwiers L.-H."/>
            <person name="Turgeon B."/>
            <person name="Goodwin S."/>
            <person name="Spatafora J."/>
            <person name="Crous P."/>
            <person name="Grigoriev I."/>
        </authorList>
    </citation>
    <scope>NUCLEOTIDE SEQUENCE</scope>
    <source>
        <strain evidence="1">CBS 110217</strain>
    </source>
</reference>
<proteinExistence type="predicted"/>
<protein>
    <recommendedName>
        <fullName evidence="3">Fungal N-terminal domain-containing protein</fullName>
    </recommendedName>
</protein>
<evidence type="ECO:0000313" key="1">
    <source>
        <dbReference type="EMBL" id="KAF2029097.1"/>
    </source>
</evidence>
<comment type="caution">
    <text evidence="1">The sequence shown here is derived from an EMBL/GenBank/DDBJ whole genome shotgun (WGS) entry which is preliminary data.</text>
</comment>
<name>A0A9P4H7R8_9PLEO</name>
<evidence type="ECO:0000313" key="2">
    <source>
        <dbReference type="Proteomes" id="UP000799777"/>
    </source>
</evidence>